<sequence length="86" mass="9548">MRRLALTKTADLVIGGLETRARNSETNMAKRLGFLFSTLSSAQQEIREQGTSLRGWELAENWPRGCICSAEISLIHNISRDVNGEA</sequence>
<dbReference type="AlphaFoldDB" id="A0AAE1DAV6"/>
<name>A0AAE1DAV6_9GAST</name>
<proteinExistence type="predicted"/>
<comment type="caution">
    <text evidence="1">The sequence shown here is derived from an EMBL/GenBank/DDBJ whole genome shotgun (WGS) entry which is preliminary data.</text>
</comment>
<accession>A0AAE1DAV6</accession>
<organism evidence="1 2">
    <name type="scientific">Elysia crispata</name>
    <name type="common">lettuce slug</name>
    <dbReference type="NCBI Taxonomy" id="231223"/>
    <lineage>
        <taxon>Eukaryota</taxon>
        <taxon>Metazoa</taxon>
        <taxon>Spiralia</taxon>
        <taxon>Lophotrochozoa</taxon>
        <taxon>Mollusca</taxon>
        <taxon>Gastropoda</taxon>
        <taxon>Heterobranchia</taxon>
        <taxon>Euthyneura</taxon>
        <taxon>Panpulmonata</taxon>
        <taxon>Sacoglossa</taxon>
        <taxon>Placobranchoidea</taxon>
        <taxon>Plakobranchidae</taxon>
        <taxon>Elysia</taxon>
    </lineage>
</organism>
<dbReference type="Proteomes" id="UP001283361">
    <property type="component" value="Unassembled WGS sequence"/>
</dbReference>
<evidence type="ECO:0000313" key="1">
    <source>
        <dbReference type="EMBL" id="KAK3763919.1"/>
    </source>
</evidence>
<dbReference type="EMBL" id="JAWDGP010004484">
    <property type="protein sequence ID" value="KAK3763919.1"/>
    <property type="molecule type" value="Genomic_DNA"/>
</dbReference>
<reference evidence="1" key="1">
    <citation type="journal article" date="2023" name="G3 (Bethesda)">
        <title>A reference genome for the long-term kleptoplast-retaining sea slug Elysia crispata morphotype clarki.</title>
        <authorList>
            <person name="Eastman K.E."/>
            <person name="Pendleton A.L."/>
            <person name="Shaikh M.A."/>
            <person name="Suttiyut T."/>
            <person name="Ogas R."/>
            <person name="Tomko P."/>
            <person name="Gavelis G."/>
            <person name="Widhalm J.R."/>
            <person name="Wisecaver J.H."/>
        </authorList>
    </citation>
    <scope>NUCLEOTIDE SEQUENCE</scope>
    <source>
        <strain evidence="1">ECLA1</strain>
    </source>
</reference>
<gene>
    <name evidence="1" type="ORF">RRG08_050567</name>
</gene>
<evidence type="ECO:0000313" key="2">
    <source>
        <dbReference type="Proteomes" id="UP001283361"/>
    </source>
</evidence>
<protein>
    <submittedName>
        <fullName evidence="1">Uncharacterized protein</fullName>
    </submittedName>
</protein>
<keyword evidence="2" id="KW-1185">Reference proteome</keyword>